<dbReference type="PROSITE" id="PS50110">
    <property type="entry name" value="RESPONSE_REGULATORY"/>
    <property type="match status" value="1"/>
</dbReference>
<evidence type="ECO:0000256" key="1">
    <source>
        <dbReference type="PROSITE-ProRule" id="PRU00169"/>
    </source>
</evidence>
<evidence type="ECO:0000313" key="5">
    <source>
        <dbReference type="EMBL" id="PRB90627.1"/>
    </source>
</evidence>
<dbReference type="EMBL" id="PCPP01000001">
    <property type="protein sequence ID" value="PRB85649.1"/>
    <property type="molecule type" value="Genomic_DNA"/>
</dbReference>
<feature type="domain" description="HTH LytTR-type" evidence="3">
    <location>
        <begin position="171"/>
        <end position="255"/>
    </location>
</feature>
<dbReference type="PROSITE" id="PS50930">
    <property type="entry name" value="HTH_LYTTR"/>
    <property type="match status" value="1"/>
</dbReference>
<evidence type="ECO:0000313" key="6">
    <source>
        <dbReference type="Proteomes" id="UP000238325"/>
    </source>
</evidence>
<dbReference type="Proteomes" id="UP000238325">
    <property type="component" value="Unassembled WGS sequence"/>
</dbReference>
<evidence type="ECO:0000313" key="4">
    <source>
        <dbReference type="EMBL" id="PRB85649.1"/>
    </source>
</evidence>
<evidence type="ECO:0000259" key="3">
    <source>
        <dbReference type="PROSITE" id="PS50930"/>
    </source>
</evidence>
<dbReference type="InterPro" id="IPR001789">
    <property type="entry name" value="Sig_transdc_resp-reg_receiver"/>
</dbReference>
<keyword evidence="6" id="KW-1185">Reference proteome</keyword>
<dbReference type="OrthoDB" id="2168082at2"/>
<keyword evidence="1" id="KW-0597">Phosphoprotein</keyword>
<dbReference type="Gene3D" id="2.40.50.1020">
    <property type="entry name" value="LytTr DNA-binding domain"/>
    <property type="match status" value="1"/>
</dbReference>
<dbReference type="InterPro" id="IPR011006">
    <property type="entry name" value="CheY-like_superfamily"/>
</dbReference>
<reference evidence="6 7" key="1">
    <citation type="submission" date="2017-09" db="EMBL/GenBank/DDBJ databases">
        <title>Genomic, metabolic, and phenotypic characteristics of bacterial isolates from the natural microbiome of the model nematode Caenorhabditis elegans.</title>
        <authorList>
            <person name="Zimmermann J."/>
            <person name="Obeng N."/>
            <person name="Yang W."/>
            <person name="Obeng O."/>
            <person name="Kissoyan K."/>
            <person name="Pees B."/>
            <person name="Dirksen P."/>
            <person name="Hoppner M."/>
            <person name="Franke A."/>
            <person name="Rosenstiel P."/>
            <person name="Leippe M."/>
            <person name="Dierking K."/>
            <person name="Kaleta C."/>
            <person name="Schulenburg H."/>
        </authorList>
    </citation>
    <scope>NUCLEOTIDE SEQUENCE [LARGE SCALE GENOMIC DNA]</scope>
    <source>
        <strain evidence="4 7">MYb25</strain>
        <strain evidence="5 6">MYb44</strain>
    </source>
</reference>
<dbReference type="RefSeq" id="WP_105682042.1">
    <property type="nucleotide sequence ID" value="NZ_JBBGZD010000001.1"/>
</dbReference>
<dbReference type="SUPFAM" id="SSF52172">
    <property type="entry name" value="CheY-like"/>
    <property type="match status" value="1"/>
</dbReference>
<dbReference type="InterPro" id="IPR007492">
    <property type="entry name" value="LytTR_DNA-bd_dom"/>
</dbReference>
<dbReference type="Pfam" id="PF04397">
    <property type="entry name" value="LytTR"/>
    <property type="match status" value="1"/>
</dbReference>
<feature type="modified residue" description="4-aspartylphosphate" evidence="1">
    <location>
        <position position="55"/>
    </location>
</feature>
<dbReference type="InterPro" id="IPR046947">
    <property type="entry name" value="LytR-like"/>
</dbReference>
<dbReference type="AlphaFoldDB" id="A0A2S9CYR5"/>
<organism evidence="4 7">
    <name type="scientific">Chryseobacterium culicis</name>
    <dbReference type="NCBI Taxonomy" id="680127"/>
    <lineage>
        <taxon>Bacteria</taxon>
        <taxon>Pseudomonadati</taxon>
        <taxon>Bacteroidota</taxon>
        <taxon>Flavobacteriia</taxon>
        <taxon>Flavobacteriales</taxon>
        <taxon>Weeksellaceae</taxon>
        <taxon>Chryseobacterium group</taxon>
        <taxon>Chryseobacterium</taxon>
    </lineage>
</organism>
<dbReference type="Proteomes" id="UP000238534">
    <property type="component" value="Unassembled WGS sequence"/>
</dbReference>
<keyword evidence="4" id="KW-0238">DNA-binding</keyword>
<accession>A0A2S9CYR5</accession>
<gene>
    <name evidence="4" type="ORF">CQ022_05160</name>
    <name evidence="5" type="ORF">CQ033_07825</name>
</gene>
<dbReference type="PANTHER" id="PTHR37299">
    <property type="entry name" value="TRANSCRIPTIONAL REGULATOR-RELATED"/>
    <property type="match status" value="1"/>
</dbReference>
<dbReference type="EMBL" id="PCPH01000002">
    <property type="protein sequence ID" value="PRB90627.1"/>
    <property type="molecule type" value="Genomic_DNA"/>
</dbReference>
<comment type="caution">
    <text evidence="4">The sequence shown here is derived from an EMBL/GenBank/DDBJ whole genome shotgun (WGS) entry which is preliminary data.</text>
</comment>
<evidence type="ECO:0000313" key="7">
    <source>
        <dbReference type="Proteomes" id="UP000238534"/>
    </source>
</evidence>
<evidence type="ECO:0000259" key="2">
    <source>
        <dbReference type="PROSITE" id="PS50110"/>
    </source>
</evidence>
<proteinExistence type="predicted"/>
<dbReference type="Pfam" id="PF00072">
    <property type="entry name" value="Response_reg"/>
    <property type="match status" value="1"/>
</dbReference>
<name>A0A2S9CYR5_CHRCI</name>
<dbReference type="Gene3D" id="3.40.50.2300">
    <property type="match status" value="1"/>
</dbReference>
<protein>
    <submittedName>
        <fullName evidence="4">DNA-binding response regulator</fullName>
    </submittedName>
</protein>
<sequence>MKVLVIEDEIKTAKALGRMIVSVQPEATIVQYIESVAMAVEYLSGSELPDVIFMDIQLADGNCFEIFSQIRIKVPVIFCTAFDEYAIEAFKSNGVDYILKPFEKKDIQSAFEKINNLKNFFQHSPSPDRKLEDILNNLTTGRGKTNFLVFSNNKYSNIHVDRIACFYSQFGNTVLVTLDQKEYSISQSLDEIGQLVSGTQFFRINRQYLINFAAIVEVEHYFSRKLLVSLKITTPEKPLVTKDKASRFLQWLEER</sequence>
<dbReference type="SMART" id="SM00448">
    <property type="entry name" value="REC"/>
    <property type="match status" value="1"/>
</dbReference>
<feature type="domain" description="Response regulatory" evidence="2">
    <location>
        <begin position="2"/>
        <end position="115"/>
    </location>
</feature>
<dbReference type="SMART" id="SM00850">
    <property type="entry name" value="LytTR"/>
    <property type="match status" value="1"/>
</dbReference>
<dbReference type="GO" id="GO:0000156">
    <property type="term" value="F:phosphorelay response regulator activity"/>
    <property type="evidence" value="ECO:0007669"/>
    <property type="project" value="InterPro"/>
</dbReference>
<dbReference type="GO" id="GO:0003677">
    <property type="term" value="F:DNA binding"/>
    <property type="evidence" value="ECO:0007669"/>
    <property type="project" value="UniProtKB-KW"/>
</dbReference>
<dbReference type="PANTHER" id="PTHR37299:SF1">
    <property type="entry name" value="STAGE 0 SPORULATION PROTEIN A HOMOLOG"/>
    <property type="match status" value="1"/>
</dbReference>